<feature type="transmembrane region" description="Helical" evidence="7">
    <location>
        <begin position="82"/>
        <end position="111"/>
    </location>
</feature>
<dbReference type="EMBL" id="SPMX01000058">
    <property type="protein sequence ID" value="NMQ06959.1"/>
    <property type="molecule type" value="Genomic_DNA"/>
</dbReference>
<evidence type="ECO:0000313" key="9">
    <source>
        <dbReference type="Proteomes" id="UP000886469"/>
    </source>
</evidence>
<organism evidence="8 9">
    <name type="scientific">Candidatus Accumulibacter contiguus</name>
    <dbReference type="NCBI Taxonomy" id="2954381"/>
    <lineage>
        <taxon>Bacteria</taxon>
        <taxon>Pseudomonadati</taxon>
        <taxon>Pseudomonadota</taxon>
        <taxon>Betaproteobacteria</taxon>
        <taxon>Candidatus Accumulibacter</taxon>
    </lineage>
</organism>
<dbReference type="CDD" id="cd13127">
    <property type="entry name" value="MATE_tuaB_like"/>
    <property type="match status" value="1"/>
</dbReference>
<evidence type="ECO:0000256" key="3">
    <source>
        <dbReference type="ARBA" id="ARBA00022475"/>
    </source>
</evidence>
<name>A0ABX1TD25_9PROT</name>
<feature type="transmembrane region" description="Helical" evidence="7">
    <location>
        <begin position="21"/>
        <end position="39"/>
    </location>
</feature>
<evidence type="ECO:0000256" key="4">
    <source>
        <dbReference type="ARBA" id="ARBA00022692"/>
    </source>
</evidence>
<keyword evidence="9" id="KW-1185">Reference proteome</keyword>
<feature type="transmembrane region" description="Helical" evidence="7">
    <location>
        <begin position="150"/>
        <end position="169"/>
    </location>
</feature>
<accession>A0ABX1TD25</accession>
<dbReference type="PANTHER" id="PTHR30250:SF10">
    <property type="entry name" value="LIPOPOLYSACCHARIDE BIOSYNTHESIS PROTEIN WZXC"/>
    <property type="match status" value="1"/>
</dbReference>
<keyword evidence="3" id="KW-1003">Cell membrane</keyword>
<dbReference type="Proteomes" id="UP000886469">
    <property type="component" value="Unassembled WGS sequence"/>
</dbReference>
<sequence length="482" mass="51951">MQVVNLRTQVLTGLKWTVFGRLASQGFTWAITIFVIRLLNPEDYGLMALASIFSTMLAMIAEIGLGPALVQSKDLSLLQIRQIFGIVVLSNSVACLLMEVLVAPVAAGFFGDDRLQLVVQVIALQFLPAAFVVVPSALLNREMKFRGRAITDLVSAIGGALVTLVMAYLGYGVFALAWGSVFQTVIRAIGLNIAHPFSGMPVFRFSGCGSMFNFGFNVAGTQLVWLLYSQADVFIVGKFLGKHDLGVYSVSMDLASLPASRLSAILNQIVYPSLSQVKRGGESVGPYLLKGMRGISFVSFPVMWGMSSISPELVQALLGEKWMEAAFPLALLCLIMPLRVLSPIMHAGLQAVGRADASFRITCITAAVMCGAFALGTQFGLTGLSLAWLLTFPAVFLFNLLRACKYMDLTGKEIASTLARPAMACGLMYASVALVRQILPWSALANLMVLIAVGIIAYVVFSFAMNRAGISEAKNLFHRRAT</sequence>
<evidence type="ECO:0000256" key="1">
    <source>
        <dbReference type="ARBA" id="ARBA00004651"/>
    </source>
</evidence>
<keyword evidence="4 7" id="KW-0812">Transmembrane</keyword>
<dbReference type="InterPro" id="IPR050833">
    <property type="entry name" value="Poly_Biosynth_Transport"/>
</dbReference>
<protein>
    <submittedName>
        <fullName evidence="8">Lipopolysaccharide biosynthesis protein</fullName>
    </submittedName>
</protein>
<feature type="transmembrane region" description="Helical" evidence="7">
    <location>
        <begin position="422"/>
        <end position="439"/>
    </location>
</feature>
<evidence type="ECO:0000256" key="5">
    <source>
        <dbReference type="ARBA" id="ARBA00022989"/>
    </source>
</evidence>
<feature type="transmembrane region" description="Helical" evidence="7">
    <location>
        <begin position="357"/>
        <end position="375"/>
    </location>
</feature>
<feature type="transmembrane region" description="Helical" evidence="7">
    <location>
        <begin position="381"/>
        <end position="401"/>
    </location>
</feature>
<reference evidence="8" key="1">
    <citation type="submission" date="2019-03" db="EMBL/GenBank/DDBJ databases">
        <title>Metabolic reconstructions from genomes of highly enriched 'Candidatus Accumulibacter' and 'Candidatus Competibacter' bioreactor populations.</title>
        <authorList>
            <person name="Annavajhala M.K."/>
            <person name="Welles L."/>
            <person name="Abbas B."/>
            <person name="Sorokin D."/>
            <person name="Park H."/>
            <person name="Van Loosdrecht M."/>
            <person name="Chandran K."/>
        </authorList>
    </citation>
    <scope>NUCLEOTIDE SEQUENCE</scope>
    <source>
        <strain evidence="8">SBR_L</strain>
    </source>
</reference>
<proteinExistence type="inferred from homology"/>
<evidence type="ECO:0000256" key="2">
    <source>
        <dbReference type="ARBA" id="ARBA00007430"/>
    </source>
</evidence>
<keyword evidence="6 7" id="KW-0472">Membrane</keyword>
<comment type="caution">
    <text evidence="8">The sequence shown here is derived from an EMBL/GenBank/DDBJ whole genome shotgun (WGS) entry which is preliminary data.</text>
</comment>
<comment type="subcellular location">
    <subcellularLocation>
        <location evidence="1">Cell membrane</location>
        <topology evidence="1">Multi-pass membrane protein</topology>
    </subcellularLocation>
</comment>
<feature type="transmembrane region" description="Helical" evidence="7">
    <location>
        <begin position="117"/>
        <end position="138"/>
    </location>
</feature>
<dbReference type="Pfam" id="PF13440">
    <property type="entry name" value="Polysacc_synt_3"/>
    <property type="match status" value="1"/>
</dbReference>
<comment type="similarity">
    <text evidence="2">Belongs to the polysaccharide synthase family.</text>
</comment>
<feature type="transmembrane region" description="Helical" evidence="7">
    <location>
        <begin position="326"/>
        <end position="345"/>
    </location>
</feature>
<feature type="transmembrane region" description="Helical" evidence="7">
    <location>
        <begin position="45"/>
        <end position="70"/>
    </location>
</feature>
<evidence type="ECO:0000256" key="7">
    <source>
        <dbReference type="SAM" id="Phobius"/>
    </source>
</evidence>
<gene>
    <name evidence="8" type="ORF">E4Q08_17765</name>
</gene>
<keyword evidence="5 7" id="KW-1133">Transmembrane helix</keyword>
<feature type="transmembrane region" description="Helical" evidence="7">
    <location>
        <begin position="445"/>
        <end position="465"/>
    </location>
</feature>
<dbReference type="PANTHER" id="PTHR30250">
    <property type="entry name" value="PST FAMILY PREDICTED COLANIC ACID TRANSPORTER"/>
    <property type="match status" value="1"/>
</dbReference>
<evidence type="ECO:0000313" key="8">
    <source>
        <dbReference type="EMBL" id="NMQ06959.1"/>
    </source>
</evidence>
<evidence type="ECO:0000256" key="6">
    <source>
        <dbReference type="ARBA" id="ARBA00023136"/>
    </source>
</evidence>